<keyword evidence="5" id="KW-0121">Carboxypeptidase</keyword>
<feature type="transmembrane region" description="Helical" evidence="14">
    <location>
        <begin position="6"/>
        <end position="23"/>
    </location>
</feature>
<evidence type="ECO:0000313" key="17">
    <source>
        <dbReference type="EMBL" id="PQB08825.1"/>
    </source>
</evidence>
<keyword evidence="3" id="KW-1003">Cell membrane</keyword>
<gene>
    <name evidence="17" type="ORF">BST83_00165</name>
</gene>
<evidence type="ECO:0000256" key="11">
    <source>
        <dbReference type="ARBA" id="ARBA00022989"/>
    </source>
</evidence>
<dbReference type="GO" id="GO:0009252">
    <property type="term" value="P:peptidoglycan biosynthetic process"/>
    <property type="evidence" value="ECO:0007669"/>
    <property type="project" value="UniProtKB-KW"/>
</dbReference>
<feature type="domain" description="Penicillin-binding protein dimerisation" evidence="16">
    <location>
        <begin position="47"/>
        <end position="210"/>
    </location>
</feature>
<protein>
    <submittedName>
        <fullName evidence="17">Penicillin-binding protein 2</fullName>
    </submittedName>
</protein>
<dbReference type="SUPFAM" id="SSF56601">
    <property type="entry name" value="beta-lactamase/transpeptidase-like"/>
    <property type="match status" value="1"/>
</dbReference>
<comment type="caution">
    <text evidence="17">The sequence shown here is derived from an EMBL/GenBank/DDBJ whole genome shotgun (WGS) entry which is preliminary data.</text>
</comment>
<evidence type="ECO:0000256" key="5">
    <source>
        <dbReference type="ARBA" id="ARBA00022645"/>
    </source>
</evidence>
<dbReference type="GO" id="GO:0071972">
    <property type="term" value="F:peptidoglycan L,D-transpeptidase activity"/>
    <property type="evidence" value="ECO:0007669"/>
    <property type="project" value="TreeGrafter"/>
</dbReference>
<dbReference type="Proteomes" id="UP000239522">
    <property type="component" value="Unassembled WGS sequence"/>
</dbReference>
<dbReference type="GO" id="GO:0006508">
    <property type="term" value="P:proteolysis"/>
    <property type="evidence" value="ECO:0007669"/>
    <property type="project" value="UniProtKB-KW"/>
</dbReference>
<keyword evidence="11 14" id="KW-1133">Transmembrane helix</keyword>
<dbReference type="InterPro" id="IPR050515">
    <property type="entry name" value="Beta-lactam/transpept"/>
</dbReference>
<dbReference type="Gene3D" id="3.30.1390.30">
    <property type="entry name" value="Penicillin-binding protein 2a, domain 3"/>
    <property type="match status" value="1"/>
</dbReference>
<dbReference type="SUPFAM" id="SSF56519">
    <property type="entry name" value="Penicillin binding protein dimerisation domain"/>
    <property type="match status" value="1"/>
</dbReference>
<evidence type="ECO:0000256" key="9">
    <source>
        <dbReference type="ARBA" id="ARBA00022960"/>
    </source>
</evidence>
<dbReference type="InterPro" id="IPR012338">
    <property type="entry name" value="Beta-lactam/transpept-like"/>
</dbReference>
<keyword evidence="4" id="KW-0997">Cell inner membrane</keyword>
<dbReference type="AlphaFoldDB" id="A0A2S7L1N5"/>
<evidence type="ECO:0000256" key="12">
    <source>
        <dbReference type="ARBA" id="ARBA00023136"/>
    </source>
</evidence>
<dbReference type="PANTHER" id="PTHR30627">
    <property type="entry name" value="PEPTIDOGLYCAN D,D-TRANSPEPTIDASE"/>
    <property type="match status" value="1"/>
</dbReference>
<evidence type="ECO:0000256" key="1">
    <source>
        <dbReference type="ARBA" id="ARBA00004167"/>
    </source>
</evidence>
<keyword evidence="8" id="KW-0378">Hydrolase</keyword>
<evidence type="ECO:0000256" key="2">
    <source>
        <dbReference type="ARBA" id="ARBA00004236"/>
    </source>
</evidence>
<evidence type="ECO:0000256" key="4">
    <source>
        <dbReference type="ARBA" id="ARBA00022519"/>
    </source>
</evidence>
<evidence type="ECO:0000256" key="7">
    <source>
        <dbReference type="ARBA" id="ARBA00022692"/>
    </source>
</evidence>
<keyword evidence="18" id="KW-1185">Reference proteome</keyword>
<evidence type="ECO:0000256" key="8">
    <source>
        <dbReference type="ARBA" id="ARBA00022801"/>
    </source>
</evidence>
<dbReference type="GO" id="GO:0009002">
    <property type="term" value="F:serine-type D-Ala-D-Ala carboxypeptidase activity"/>
    <property type="evidence" value="ECO:0007669"/>
    <property type="project" value="InterPro"/>
</dbReference>
<keyword evidence="13" id="KW-0961">Cell wall biogenesis/degradation</keyword>
<evidence type="ECO:0000259" key="15">
    <source>
        <dbReference type="Pfam" id="PF00905"/>
    </source>
</evidence>
<dbReference type="GO" id="GO:0005886">
    <property type="term" value="C:plasma membrane"/>
    <property type="evidence" value="ECO:0007669"/>
    <property type="project" value="UniProtKB-SubCell"/>
</dbReference>
<keyword evidence="7 14" id="KW-0812">Transmembrane</keyword>
<dbReference type="Pfam" id="PF00905">
    <property type="entry name" value="Transpeptidase"/>
    <property type="match status" value="1"/>
</dbReference>
<keyword evidence="9" id="KW-0133">Cell shape</keyword>
<dbReference type="GO" id="GO:0008658">
    <property type="term" value="F:penicillin binding"/>
    <property type="evidence" value="ECO:0007669"/>
    <property type="project" value="InterPro"/>
</dbReference>
<keyword evidence="6" id="KW-0645">Protease</keyword>
<keyword evidence="10" id="KW-0573">Peptidoglycan synthesis</keyword>
<sequence>MNRSFLLYFLITLMGLIFIGRLFQLQIIKGETYNPIHNAAVKIEYDYPERGYIYDRNGKLLVANELSYDVMVQPNQVGAIDTLEFCNLLKIDKVDFLIRFQRAEHYASYLPSVFLKQLAKEDFAFLQEKMHKYNGFYIQKRIIRNYPINAAANVLGYIGEVNEEKAKKNDYYQSGELEGKDGVEKQYEDVLRGRKGKKYLQRNRFNKVTGSYKNGVIDTLPENGKDLTLTIDIDLQLFAQQLMNGKRGGIVAIEPSTGEILALVTSPSYDPNMLVGRKRSINSASLMDPNNPEKPTYDRGLLAAYPPGSPFKIMNALIGLQENVITEQTSFLCFGGYSYGRSANAFMKCHCGIYNSPIRLNTAIARSCNSYFSNTYKKIIEKNNKPSQGLNNWNKHITSFGLGNYLGYDLPAGQKGLIPDASYYDARYKYAWGASTTISNAIGQGEILTTPIQLANFTAAIANRGFFYTPHIVKKINRKIINNPDFTSKKQTTINKEYFTPVIEAMHEVFKTGTGRWSQVEGIEICGKTGTSENSIKMVDGIKVQAKDHSILIAFAPKDNPKIAIAVFVENGGFGSTIAAPITSLLIEKYLNGSISEANEYRERNILMMSLQETYNNQTPKDKKMRQEKNNIFAGIDWLLFFYI</sequence>
<dbReference type="PANTHER" id="PTHR30627:SF2">
    <property type="entry name" value="PEPTIDOGLYCAN D,D-TRANSPEPTIDASE MRDA"/>
    <property type="match status" value="1"/>
</dbReference>
<dbReference type="GO" id="GO:0008360">
    <property type="term" value="P:regulation of cell shape"/>
    <property type="evidence" value="ECO:0007669"/>
    <property type="project" value="UniProtKB-KW"/>
</dbReference>
<keyword evidence="12 14" id="KW-0472">Membrane</keyword>
<dbReference type="Gene3D" id="3.90.1310.10">
    <property type="entry name" value="Penicillin-binding protein 2a (Domain 2)"/>
    <property type="match status" value="1"/>
</dbReference>
<dbReference type="EMBL" id="MQUA01000004">
    <property type="protein sequence ID" value="PQB08825.1"/>
    <property type="molecule type" value="Genomic_DNA"/>
</dbReference>
<name>A0A2S7L1N5_9FLAO</name>
<dbReference type="OrthoDB" id="9766847at2"/>
<accession>A0A2S7L1N5</accession>
<proteinExistence type="predicted"/>
<dbReference type="Gene3D" id="3.40.710.10">
    <property type="entry name" value="DD-peptidase/beta-lactamase superfamily"/>
    <property type="match status" value="1"/>
</dbReference>
<dbReference type="InterPro" id="IPR036138">
    <property type="entry name" value="PBP_dimer_sf"/>
</dbReference>
<evidence type="ECO:0000256" key="14">
    <source>
        <dbReference type="SAM" id="Phobius"/>
    </source>
</evidence>
<comment type="subcellular location">
    <subcellularLocation>
        <location evidence="2">Cell membrane</location>
    </subcellularLocation>
    <subcellularLocation>
        <location evidence="1">Membrane</location>
        <topology evidence="1">Single-pass membrane protein</topology>
    </subcellularLocation>
</comment>
<dbReference type="InterPro" id="IPR005311">
    <property type="entry name" value="PBP_dimer"/>
</dbReference>
<evidence type="ECO:0000256" key="13">
    <source>
        <dbReference type="ARBA" id="ARBA00023316"/>
    </source>
</evidence>
<feature type="domain" description="Penicillin-binding protein transpeptidase" evidence="15">
    <location>
        <begin position="248"/>
        <end position="584"/>
    </location>
</feature>
<dbReference type="NCBIfam" id="TIGR03423">
    <property type="entry name" value="pbp2_mrdA"/>
    <property type="match status" value="1"/>
</dbReference>
<dbReference type="Pfam" id="PF03717">
    <property type="entry name" value="PBP_dimer"/>
    <property type="match status" value="1"/>
</dbReference>
<evidence type="ECO:0000313" key="18">
    <source>
        <dbReference type="Proteomes" id="UP000239522"/>
    </source>
</evidence>
<evidence type="ECO:0000256" key="3">
    <source>
        <dbReference type="ARBA" id="ARBA00022475"/>
    </source>
</evidence>
<evidence type="ECO:0000256" key="6">
    <source>
        <dbReference type="ARBA" id="ARBA00022670"/>
    </source>
</evidence>
<dbReference type="InterPro" id="IPR001460">
    <property type="entry name" value="PCN-bd_Tpept"/>
</dbReference>
<evidence type="ECO:0000259" key="16">
    <source>
        <dbReference type="Pfam" id="PF03717"/>
    </source>
</evidence>
<dbReference type="RefSeq" id="WP_104808051.1">
    <property type="nucleotide sequence ID" value="NZ_MQUA01000004.1"/>
</dbReference>
<reference evidence="17 18" key="1">
    <citation type="submission" date="2016-11" db="EMBL/GenBank/DDBJ databases">
        <title>Trade-off between light-utilization and light-protection in marine flavobacteria.</title>
        <authorList>
            <person name="Kumagai Y."/>
        </authorList>
    </citation>
    <scope>NUCLEOTIDE SEQUENCE [LARGE SCALE GENOMIC DNA]</scope>
    <source>
        <strain evidence="17 18">ATCC 700397</strain>
    </source>
</reference>
<organism evidence="17 18">
    <name type="scientific">Polaribacter filamentus</name>
    <dbReference type="NCBI Taxonomy" id="53483"/>
    <lineage>
        <taxon>Bacteria</taxon>
        <taxon>Pseudomonadati</taxon>
        <taxon>Bacteroidota</taxon>
        <taxon>Flavobacteriia</taxon>
        <taxon>Flavobacteriales</taxon>
        <taxon>Flavobacteriaceae</taxon>
    </lineage>
</organism>
<dbReference type="InterPro" id="IPR017790">
    <property type="entry name" value="Penicillin-binding_protein_2"/>
</dbReference>
<evidence type="ECO:0000256" key="10">
    <source>
        <dbReference type="ARBA" id="ARBA00022984"/>
    </source>
</evidence>
<dbReference type="GO" id="GO:0071555">
    <property type="term" value="P:cell wall organization"/>
    <property type="evidence" value="ECO:0007669"/>
    <property type="project" value="UniProtKB-KW"/>
</dbReference>